<evidence type="ECO:0000313" key="2">
    <source>
        <dbReference type="Proteomes" id="UP000054776"/>
    </source>
</evidence>
<sequence>MYSCIISQSLRLRLAAMQQLVDVKTNLCLFNSTFIFRYRPPSLAVSNKWRFQQINMSTCTFFYYLDFGKPMMFKARHFKLRSSCSLHVMFTIENIPVKMEFIFLGNDQQPSIKFASSRHTIHAGNQKLQCLCLSLAVSYNLKKLSNWALRRSSLYFLPKKIFTTVECTNDFYNGVTLLFMGIFIDYKEWKISVFEVVNGIRILLTASNWLYSNARFILILILDDDDEPGHWELAMTNTFIWHKAQSCG</sequence>
<dbReference type="EMBL" id="JYDH01000034">
    <property type="protein sequence ID" value="KRY37360.1"/>
    <property type="molecule type" value="Genomic_DNA"/>
</dbReference>
<name>A0A0V1BK32_TRISP</name>
<keyword evidence="2" id="KW-1185">Reference proteome</keyword>
<proteinExistence type="predicted"/>
<comment type="caution">
    <text evidence="1">The sequence shown here is derived from an EMBL/GenBank/DDBJ whole genome shotgun (WGS) entry which is preliminary data.</text>
</comment>
<protein>
    <submittedName>
        <fullName evidence="1">Uncharacterized protein</fullName>
    </submittedName>
</protein>
<dbReference type="InParanoid" id="A0A0V1BK32"/>
<dbReference type="Proteomes" id="UP000054776">
    <property type="component" value="Unassembled WGS sequence"/>
</dbReference>
<dbReference type="OrthoDB" id="5920429at2759"/>
<accession>A0A0V1BK32</accession>
<dbReference type="AlphaFoldDB" id="A0A0V1BK32"/>
<evidence type="ECO:0000313" key="1">
    <source>
        <dbReference type="EMBL" id="KRY37360.1"/>
    </source>
</evidence>
<reference evidence="1 2" key="1">
    <citation type="submission" date="2015-01" db="EMBL/GenBank/DDBJ databases">
        <title>Evolution of Trichinella species and genotypes.</title>
        <authorList>
            <person name="Korhonen P.K."/>
            <person name="Edoardo P."/>
            <person name="Giuseppe L.R."/>
            <person name="Gasser R.B."/>
        </authorList>
    </citation>
    <scope>NUCLEOTIDE SEQUENCE [LARGE SCALE GENOMIC DNA]</scope>
    <source>
        <strain evidence="1">ISS3</strain>
    </source>
</reference>
<organism evidence="1 2">
    <name type="scientific">Trichinella spiralis</name>
    <name type="common">Trichina worm</name>
    <dbReference type="NCBI Taxonomy" id="6334"/>
    <lineage>
        <taxon>Eukaryota</taxon>
        <taxon>Metazoa</taxon>
        <taxon>Ecdysozoa</taxon>
        <taxon>Nematoda</taxon>
        <taxon>Enoplea</taxon>
        <taxon>Dorylaimia</taxon>
        <taxon>Trichinellida</taxon>
        <taxon>Trichinellidae</taxon>
        <taxon>Trichinella</taxon>
    </lineage>
</organism>
<gene>
    <name evidence="1" type="ORF">T01_4033</name>
</gene>